<comment type="caution">
    <text evidence="3">The sequence shown here is derived from an EMBL/GenBank/DDBJ whole genome shotgun (WGS) entry which is preliminary data.</text>
</comment>
<evidence type="ECO:0000313" key="4">
    <source>
        <dbReference type="Proteomes" id="UP001634393"/>
    </source>
</evidence>
<dbReference type="EMBL" id="JBJXBP010000005">
    <property type="protein sequence ID" value="KAL3828880.1"/>
    <property type="molecule type" value="Genomic_DNA"/>
</dbReference>
<keyword evidence="1" id="KW-1133">Transmembrane helix</keyword>
<accession>A0ABD3SX11</accession>
<reference evidence="3 4" key="1">
    <citation type="submission" date="2024-12" db="EMBL/GenBank/DDBJ databases">
        <title>The unique morphological basis and parallel evolutionary history of personate flowers in Penstemon.</title>
        <authorList>
            <person name="Depatie T.H."/>
            <person name="Wessinger C.A."/>
        </authorList>
    </citation>
    <scope>NUCLEOTIDE SEQUENCE [LARGE SCALE GENOMIC DNA]</scope>
    <source>
        <strain evidence="3">WTNN_2</strain>
        <tissue evidence="3">Leaf</tissue>
    </source>
</reference>
<dbReference type="Pfam" id="PF24938">
    <property type="entry name" value="DUF7755"/>
    <property type="match status" value="1"/>
</dbReference>
<dbReference type="InterPro" id="IPR056657">
    <property type="entry name" value="DUF7755"/>
</dbReference>
<keyword evidence="1" id="KW-0472">Membrane</keyword>
<gene>
    <name evidence="3" type="ORF">ACJIZ3_017682</name>
</gene>
<proteinExistence type="predicted"/>
<feature type="transmembrane region" description="Helical" evidence="1">
    <location>
        <begin position="264"/>
        <end position="282"/>
    </location>
</feature>
<feature type="domain" description="DUF7755" evidence="2">
    <location>
        <begin position="82"/>
        <end position="231"/>
    </location>
</feature>
<dbReference type="PANTHER" id="PTHR36330">
    <property type="entry name" value="LIPASE/LIPOOXYGENASE, PLAT/LH2 FAMILY PROTEIN"/>
    <property type="match status" value="1"/>
</dbReference>
<keyword evidence="1" id="KW-0812">Transmembrane</keyword>
<organism evidence="3 4">
    <name type="scientific">Penstemon smallii</name>
    <dbReference type="NCBI Taxonomy" id="265156"/>
    <lineage>
        <taxon>Eukaryota</taxon>
        <taxon>Viridiplantae</taxon>
        <taxon>Streptophyta</taxon>
        <taxon>Embryophyta</taxon>
        <taxon>Tracheophyta</taxon>
        <taxon>Spermatophyta</taxon>
        <taxon>Magnoliopsida</taxon>
        <taxon>eudicotyledons</taxon>
        <taxon>Gunneridae</taxon>
        <taxon>Pentapetalae</taxon>
        <taxon>asterids</taxon>
        <taxon>lamiids</taxon>
        <taxon>Lamiales</taxon>
        <taxon>Plantaginaceae</taxon>
        <taxon>Cheloneae</taxon>
        <taxon>Penstemon</taxon>
    </lineage>
</organism>
<protein>
    <recommendedName>
        <fullName evidence="2">DUF7755 domain-containing protein</fullName>
    </recommendedName>
</protein>
<dbReference type="Proteomes" id="UP001634393">
    <property type="component" value="Unassembled WGS sequence"/>
</dbReference>
<feature type="transmembrane region" description="Helical" evidence="1">
    <location>
        <begin position="368"/>
        <end position="387"/>
    </location>
</feature>
<feature type="transmembrane region" description="Helical" evidence="1">
    <location>
        <begin position="338"/>
        <end position="356"/>
    </location>
</feature>
<evidence type="ECO:0000259" key="2">
    <source>
        <dbReference type="Pfam" id="PF24938"/>
    </source>
</evidence>
<sequence>MESLSSKVLVPSIPTQFPATYSMKPFQIKTLGTNFRNSSLIINSKKSNYQDFQDYVKPSRLLQATEVKVCTDASVEPTKYESLYKVKLQTSKLYGSSLTDMNSGILLCLIDENGSSILQRLPSTSNGTDKWSEDKPVSDTLHFQRGFIDVFAFEGPRLGKIVAAWISLESGQWRVGGINLTVIYHSQLSSGENNQENKQRVGVQYNFEVDDILLGEKSETSMIEFRPYSVTESSDDEFTSFNEKTLTGSNEESMKEYADLKFSLLFYDSILILSGSMIASLVTEEKSASYAFLMGGMFGFLYLLLLQKSVDGLPAEELIQSEGKGIFGRIFGRLKGPISILVLAFVFAIVMVNYGSREDDAKLTPIDFVFGMMGFLMCKVSVVWAAFKPIPFRLRGGK</sequence>
<name>A0ABD3SX11_9LAMI</name>
<dbReference type="AlphaFoldDB" id="A0ABD3SX11"/>
<keyword evidence="4" id="KW-1185">Reference proteome</keyword>
<evidence type="ECO:0000256" key="1">
    <source>
        <dbReference type="SAM" id="Phobius"/>
    </source>
</evidence>
<evidence type="ECO:0000313" key="3">
    <source>
        <dbReference type="EMBL" id="KAL3828880.1"/>
    </source>
</evidence>
<feature type="transmembrane region" description="Helical" evidence="1">
    <location>
        <begin position="288"/>
        <end position="306"/>
    </location>
</feature>
<dbReference type="PANTHER" id="PTHR36330:SF2">
    <property type="entry name" value="LIPASE_LIPOOXYGENASE, PLAT_LH2 FAMILY PROTEIN"/>
    <property type="match status" value="1"/>
</dbReference>